<organism evidence="2 3">
    <name type="scientific">Vibrio rotiferianus</name>
    <dbReference type="NCBI Taxonomy" id="190895"/>
    <lineage>
        <taxon>Bacteria</taxon>
        <taxon>Pseudomonadati</taxon>
        <taxon>Pseudomonadota</taxon>
        <taxon>Gammaproteobacteria</taxon>
        <taxon>Vibrionales</taxon>
        <taxon>Vibrionaceae</taxon>
        <taxon>Vibrio</taxon>
    </lineage>
</organism>
<accession>A0A510IF27</accession>
<dbReference type="EMBL" id="AP019799">
    <property type="protein sequence ID" value="BBL92071.1"/>
    <property type="molecule type" value="Genomic_DNA"/>
</dbReference>
<feature type="chain" id="PRO_5021750060" evidence="1">
    <location>
        <begin position="20"/>
        <end position="110"/>
    </location>
</feature>
<protein>
    <submittedName>
        <fullName evidence="2">Uncharacterized protein</fullName>
    </submittedName>
</protein>
<sequence length="110" mass="12060">MKLKTIAGLFMLFAHPVVADSALPEGAIQEGSLSNQKLIQDAMVGVVAEVATRGCESPENFLPYVKALPQGEIGSRYWREIWVVKGCEKTYPINLYFSEDGVGAANWVIE</sequence>
<proteinExistence type="predicted"/>
<keyword evidence="1" id="KW-0732">Signal</keyword>
<dbReference type="Proteomes" id="UP000315115">
    <property type="component" value="Chromosome 2"/>
</dbReference>
<dbReference type="KEGG" id="vro:BSZ04_01405"/>
<dbReference type="GeneID" id="47653926"/>
<gene>
    <name evidence="2" type="ORF">VroAM7_47240</name>
</gene>
<reference evidence="3" key="1">
    <citation type="submission" date="2019-07" db="EMBL/GenBank/DDBJ databases">
        <title>Complete Genome Sequences of Vibrion rotiferianus strain AM7.</title>
        <authorList>
            <person name="Miyazaki K."/>
            <person name="Wiseschart A."/>
            <person name="Pootanakit K."/>
            <person name="Ishimori K."/>
            <person name="Kitahara K."/>
        </authorList>
    </citation>
    <scope>NUCLEOTIDE SEQUENCE [LARGE SCALE GENOMIC DNA]</scope>
    <source>
        <strain evidence="3">AM7</strain>
    </source>
</reference>
<evidence type="ECO:0000313" key="2">
    <source>
        <dbReference type="EMBL" id="BBL92071.1"/>
    </source>
</evidence>
<feature type="signal peptide" evidence="1">
    <location>
        <begin position="1"/>
        <end position="19"/>
    </location>
</feature>
<dbReference type="RefSeq" id="WP_010451385.1">
    <property type="nucleotide sequence ID" value="NZ_AP019799.1"/>
</dbReference>
<dbReference type="AlphaFoldDB" id="A0A510IF27"/>
<name>A0A510IF27_9VIBR</name>
<evidence type="ECO:0000313" key="3">
    <source>
        <dbReference type="Proteomes" id="UP000315115"/>
    </source>
</evidence>
<evidence type="ECO:0000256" key="1">
    <source>
        <dbReference type="SAM" id="SignalP"/>
    </source>
</evidence>